<gene>
    <name evidence="2" type="ORF">SASPL_133292</name>
</gene>
<dbReference type="Pfam" id="PF07816">
    <property type="entry name" value="DUF1645"/>
    <property type="match status" value="1"/>
</dbReference>
<reference evidence="2" key="1">
    <citation type="submission" date="2018-01" db="EMBL/GenBank/DDBJ databases">
        <authorList>
            <person name="Mao J.F."/>
        </authorList>
    </citation>
    <scope>NUCLEOTIDE SEQUENCE</scope>
    <source>
        <strain evidence="2">Huo1</strain>
        <tissue evidence="2">Leaf</tissue>
    </source>
</reference>
<comment type="caution">
    <text evidence="2">The sequence shown here is derived from an EMBL/GenBank/DDBJ whole genome shotgun (WGS) entry which is preliminary data.</text>
</comment>
<evidence type="ECO:0000313" key="2">
    <source>
        <dbReference type="EMBL" id="KAG6405700.1"/>
    </source>
</evidence>
<feature type="region of interest" description="Disordered" evidence="1">
    <location>
        <begin position="37"/>
        <end position="74"/>
    </location>
</feature>
<feature type="compositionally biased region" description="Basic and acidic residues" evidence="1">
    <location>
        <begin position="56"/>
        <end position="73"/>
    </location>
</feature>
<accession>A0A8X8X2N6</accession>
<evidence type="ECO:0000313" key="3">
    <source>
        <dbReference type="Proteomes" id="UP000298416"/>
    </source>
</evidence>
<sequence>MSSADELFFNGHIRPMKLSAQILDPLIESEEGRDLKLRGGSVRQRTRSISPMRSQKSGEIEEKGAARCSSKQERRAKRRAQVLGRAVEETHELHYTAKRTKEEELKTKKTFLPYRQAWFCCVLCDVGEEAYHFLLCVV</sequence>
<evidence type="ECO:0000256" key="1">
    <source>
        <dbReference type="SAM" id="MobiDB-lite"/>
    </source>
</evidence>
<dbReference type="AlphaFoldDB" id="A0A8X8X2N6"/>
<dbReference type="EMBL" id="PNBA02000012">
    <property type="protein sequence ID" value="KAG6405700.1"/>
    <property type="molecule type" value="Genomic_DNA"/>
</dbReference>
<name>A0A8X8X2N6_SALSN</name>
<dbReference type="PANTHER" id="PTHR33095:SF57">
    <property type="entry name" value="EXPRESSED PROTEIN"/>
    <property type="match status" value="1"/>
</dbReference>
<organism evidence="2">
    <name type="scientific">Salvia splendens</name>
    <name type="common">Scarlet sage</name>
    <dbReference type="NCBI Taxonomy" id="180675"/>
    <lineage>
        <taxon>Eukaryota</taxon>
        <taxon>Viridiplantae</taxon>
        <taxon>Streptophyta</taxon>
        <taxon>Embryophyta</taxon>
        <taxon>Tracheophyta</taxon>
        <taxon>Spermatophyta</taxon>
        <taxon>Magnoliopsida</taxon>
        <taxon>eudicotyledons</taxon>
        <taxon>Gunneridae</taxon>
        <taxon>Pentapetalae</taxon>
        <taxon>asterids</taxon>
        <taxon>lamiids</taxon>
        <taxon>Lamiales</taxon>
        <taxon>Lamiaceae</taxon>
        <taxon>Nepetoideae</taxon>
        <taxon>Mentheae</taxon>
        <taxon>Salviinae</taxon>
        <taxon>Salvia</taxon>
        <taxon>Salvia subgen. Calosphace</taxon>
        <taxon>core Calosphace</taxon>
    </lineage>
</organism>
<proteinExistence type="predicted"/>
<dbReference type="InterPro" id="IPR012442">
    <property type="entry name" value="DUF1645_plant"/>
</dbReference>
<dbReference type="Proteomes" id="UP000298416">
    <property type="component" value="Unassembled WGS sequence"/>
</dbReference>
<reference evidence="2" key="2">
    <citation type="submission" date="2020-08" db="EMBL/GenBank/DDBJ databases">
        <title>Plant Genome Project.</title>
        <authorList>
            <person name="Zhang R.-G."/>
        </authorList>
    </citation>
    <scope>NUCLEOTIDE SEQUENCE</scope>
    <source>
        <strain evidence="2">Huo1</strain>
        <tissue evidence="2">Leaf</tissue>
    </source>
</reference>
<protein>
    <submittedName>
        <fullName evidence="2">Uncharacterized protein</fullName>
    </submittedName>
</protein>
<dbReference type="PANTHER" id="PTHR33095">
    <property type="entry name" value="OS07G0619500 PROTEIN"/>
    <property type="match status" value="1"/>
</dbReference>
<keyword evidence="3" id="KW-1185">Reference proteome</keyword>